<sequence>MALLVPVRVTEMGRVGLSEAERQEKRRIRSLKELFQYIREDKRVNDNSIFRPGFQAMVVYRFGVWREGITPKILRLPFTLLYRIAHIFVRNFYGIELPFSTRIGRRLRVAHQHSIIVHPDTVIGDDCMIRQGVSIGIARVAKSKPGKSLAPVLGDRVEVGANATIIGPVKIGNDVAIGPNVCVINNVPDNSMVIGPMPRTIPRPKGVTGSERKT</sequence>
<dbReference type="PROSITE" id="PS00101">
    <property type="entry name" value="HEXAPEP_TRANSFERASES"/>
    <property type="match status" value="1"/>
</dbReference>
<gene>
    <name evidence="6" type="primary">cysE_2</name>
    <name evidence="6" type="ORF">RUA4292_03240</name>
</gene>
<dbReference type="InterPro" id="IPR005881">
    <property type="entry name" value="Ser_O-AcTrfase"/>
</dbReference>
<evidence type="ECO:0000313" key="7">
    <source>
        <dbReference type="Proteomes" id="UP000050783"/>
    </source>
</evidence>
<dbReference type="InterPro" id="IPR018357">
    <property type="entry name" value="Hexapep_transf_CS"/>
</dbReference>
<dbReference type="InterPro" id="IPR011004">
    <property type="entry name" value="Trimer_LpxA-like_sf"/>
</dbReference>
<dbReference type="Pfam" id="PF00132">
    <property type="entry name" value="Hexapep"/>
    <property type="match status" value="1"/>
</dbReference>
<evidence type="ECO:0000256" key="3">
    <source>
        <dbReference type="ARBA" id="ARBA00022737"/>
    </source>
</evidence>
<dbReference type="EMBL" id="CYPU01000055">
    <property type="protein sequence ID" value="CUH49046.1"/>
    <property type="molecule type" value="Genomic_DNA"/>
</dbReference>
<organism evidence="6 7">
    <name type="scientific">Ruegeria atlantica</name>
    <dbReference type="NCBI Taxonomy" id="81569"/>
    <lineage>
        <taxon>Bacteria</taxon>
        <taxon>Pseudomonadati</taxon>
        <taxon>Pseudomonadota</taxon>
        <taxon>Alphaproteobacteria</taxon>
        <taxon>Rhodobacterales</taxon>
        <taxon>Roseobacteraceae</taxon>
        <taxon>Ruegeria</taxon>
    </lineage>
</organism>
<protein>
    <recommendedName>
        <fullName evidence="5">Serine acetyltransferase</fullName>
        <ecNumber evidence="5">2.3.1.30</ecNumber>
    </recommendedName>
</protein>
<dbReference type="CDD" id="cd03354">
    <property type="entry name" value="LbH_SAT"/>
    <property type="match status" value="1"/>
</dbReference>
<dbReference type="PIRSF" id="PIRSF000441">
    <property type="entry name" value="CysE"/>
    <property type="match status" value="1"/>
</dbReference>
<comment type="catalytic activity">
    <reaction evidence="5">
        <text>L-serine + acetyl-CoA = O-acetyl-L-serine + CoA</text>
        <dbReference type="Rhea" id="RHEA:24560"/>
        <dbReference type="ChEBI" id="CHEBI:33384"/>
        <dbReference type="ChEBI" id="CHEBI:57287"/>
        <dbReference type="ChEBI" id="CHEBI:57288"/>
        <dbReference type="ChEBI" id="CHEBI:58340"/>
        <dbReference type="EC" id="2.3.1.30"/>
    </reaction>
</comment>
<evidence type="ECO:0000313" key="6">
    <source>
        <dbReference type="EMBL" id="CUH49046.1"/>
    </source>
</evidence>
<keyword evidence="4 5" id="KW-0012">Acyltransferase</keyword>
<comment type="similarity">
    <text evidence="1 5">Belongs to the transferase hexapeptide repeat family.</text>
</comment>
<dbReference type="SUPFAM" id="SSF51161">
    <property type="entry name" value="Trimeric LpxA-like enzymes"/>
    <property type="match status" value="1"/>
</dbReference>
<evidence type="ECO:0000256" key="4">
    <source>
        <dbReference type="ARBA" id="ARBA00023315"/>
    </source>
</evidence>
<dbReference type="Proteomes" id="UP000050783">
    <property type="component" value="Unassembled WGS sequence"/>
</dbReference>
<dbReference type="EC" id="2.3.1.30" evidence="5"/>
<proteinExistence type="inferred from homology"/>
<name>A0A0P1EFU7_9RHOB</name>
<dbReference type="InterPro" id="IPR001451">
    <property type="entry name" value="Hexapep"/>
</dbReference>
<dbReference type="InterPro" id="IPR045304">
    <property type="entry name" value="LbH_SAT"/>
</dbReference>
<evidence type="ECO:0000256" key="5">
    <source>
        <dbReference type="PIRNR" id="PIRNR000441"/>
    </source>
</evidence>
<keyword evidence="3" id="KW-0677">Repeat</keyword>
<dbReference type="Gene3D" id="2.160.10.10">
    <property type="entry name" value="Hexapeptide repeat proteins"/>
    <property type="match status" value="1"/>
</dbReference>
<reference evidence="6 7" key="1">
    <citation type="submission" date="2015-09" db="EMBL/GenBank/DDBJ databases">
        <authorList>
            <consortium name="Swine Surveillance"/>
        </authorList>
    </citation>
    <scope>NUCLEOTIDE SEQUENCE [LARGE SCALE GENOMIC DNA]</scope>
    <source>
        <strain evidence="6 7">CECT 4292</strain>
    </source>
</reference>
<accession>A0A0P1EFU7</accession>
<evidence type="ECO:0000256" key="1">
    <source>
        <dbReference type="ARBA" id="ARBA00007274"/>
    </source>
</evidence>
<dbReference type="PANTHER" id="PTHR42811">
    <property type="entry name" value="SERINE ACETYLTRANSFERASE"/>
    <property type="match status" value="1"/>
</dbReference>
<dbReference type="GO" id="GO:0005737">
    <property type="term" value="C:cytoplasm"/>
    <property type="evidence" value="ECO:0007669"/>
    <property type="project" value="InterPro"/>
</dbReference>
<dbReference type="GO" id="GO:0006535">
    <property type="term" value="P:cysteine biosynthetic process from serine"/>
    <property type="evidence" value="ECO:0007669"/>
    <property type="project" value="InterPro"/>
</dbReference>
<evidence type="ECO:0000256" key="2">
    <source>
        <dbReference type="ARBA" id="ARBA00022679"/>
    </source>
</evidence>
<dbReference type="GO" id="GO:0009001">
    <property type="term" value="F:serine O-acetyltransferase activity"/>
    <property type="evidence" value="ECO:0007669"/>
    <property type="project" value="UniProtKB-EC"/>
</dbReference>
<keyword evidence="2 5" id="KW-0808">Transferase</keyword>
<dbReference type="AlphaFoldDB" id="A0A0P1EFU7"/>